<dbReference type="InterPro" id="IPR001647">
    <property type="entry name" value="HTH_TetR"/>
</dbReference>
<dbReference type="GO" id="GO:0000976">
    <property type="term" value="F:transcription cis-regulatory region binding"/>
    <property type="evidence" value="ECO:0007669"/>
    <property type="project" value="TreeGrafter"/>
</dbReference>
<dbReference type="PRINTS" id="PR00455">
    <property type="entry name" value="HTHTETR"/>
</dbReference>
<dbReference type="Pfam" id="PF08361">
    <property type="entry name" value="TetR_C_2"/>
    <property type="match status" value="1"/>
</dbReference>
<dbReference type="GO" id="GO:0003700">
    <property type="term" value="F:DNA-binding transcription factor activity"/>
    <property type="evidence" value="ECO:0007669"/>
    <property type="project" value="TreeGrafter"/>
</dbReference>
<comment type="caution">
    <text evidence="7">The sequence shown here is derived from an EMBL/GenBank/DDBJ whole genome shotgun (WGS) entry which is preliminary data.</text>
</comment>
<proteinExistence type="predicted"/>
<dbReference type="RefSeq" id="WP_145140696.1">
    <property type="nucleotide sequence ID" value="NZ_VLKY01000005.1"/>
</dbReference>
<dbReference type="InterPro" id="IPR050109">
    <property type="entry name" value="HTH-type_TetR-like_transc_reg"/>
</dbReference>
<evidence type="ECO:0000256" key="5">
    <source>
        <dbReference type="PROSITE-ProRule" id="PRU00335"/>
    </source>
</evidence>
<dbReference type="PANTHER" id="PTHR30055:SF240">
    <property type="entry name" value="HTH-TYPE TRANSCRIPTIONAL REGULATOR ACRR"/>
    <property type="match status" value="1"/>
</dbReference>
<dbReference type="PROSITE" id="PS50977">
    <property type="entry name" value="HTH_TETR_2"/>
    <property type="match status" value="1"/>
</dbReference>
<gene>
    <name evidence="7" type="ORF">IQ22_01695</name>
</gene>
<evidence type="ECO:0000256" key="1">
    <source>
        <dbReference type="ARBA" id="ARBA00022491"/>
    </source>
</evidence>
<dbReference type="InterPro" id="IPR013572">
    <property type="entry name" value="Tscrpt_reg_MAATS_C"/>
</dbReference>
<dbReference type="InterPro" id="IPR036271">
    <property type="entry name" value="Tet_transcr_reg_TetR-rel_C_sf"/>
</dbReference>
<keyword evidence="8" id="KW-1185">Reference proteome</keyword>
<keyword evidence="2" id="KW-0805">Transcription regulation</keyword>
<feature type="DNA-binding region" description="H-T-H motif" evidence="5">
    <location>
        <begin position="32"/>
        <end position="51"/>
    </location>
</feature>
<evidence type="ECO:0000313" key="7">
    <source>
        <dbReference type="EMBL" id="TWI54792.1"/>
    </source>
</evidence>
<dbReference type="SUPFAM" id="SSF46689">
    <property type="entry name" value="Homeodomain-like"/>
    <property type="match status" value="1"/>
</dbReference>
<dbReference type="PANTHER" id="PTHR30055">
    <property type="entry name" value="HTH-TYPE TRANSCRIPTIONAL REGULATOR RUTR"/>
    <property type="match status" value="1"/>
</dbReference>
<sequence>MRRTKEEAEQTRRDIIHAAEVLFLANGVAHTSLEMIARECGVTRGAVYWHFQNKAHLFHEMLNEVRMPMEELNARLCGCQGRDPLISLRDLSIHAIIDLTQDERNRRIMTILLHRCEFTDELREAEERHKAFINEFISLCEKLFEAQSARLHSAITPRLAARSIHATIVGLINDWLRNPTLFDPHSEAQVLVDSIFRGLIRDWDQLISAE</sequence>
<dbReference type="Proteomes" id="UP000316905">
    <property type="component" value="Unassembled WGS sequence"/>
</dbReference>
<dbReference type="OrthoDB" id="5816932at2"/>
<feature type="domain" description="HTH tetR-type" evidence="6">
    <location>
        <begin position="9"/>
        <end position="69"/>
    </location>
</feature>
<dbReference type="InterPro" id="IPR009057">
    <property type="entry name" value="Homeodomain-like_sf"/>
</dbReference>
<dbReference type="Pfam" id="PF00440">
    <property type="entry name" value="TetR_N"/>
    <property type="match status" value="1"/>
</dbReference>
<dbReference type="AlphaFoldDB" id="A0A562QDG5"/>
<organism evidence="7 8">
    <name type="scientific">Pseudomonas duriflava</name>
    <dbReference type="NCBI Taxonomy" id="459528"/>
    <lineage>
        <taxon>Bacteria</taxon>
        <taxon>Pseudomonadati</taxon>
        <taxon>Pseudomonadota</taxon>
        <taxon>Gammaproteobacteria</taxon>
        <taxon>Pseudomonadales</taxon>
        <taxon>Pseudomonadaceae</taxon>
        <taxon>Pseudomonas</taxon>
    </lineage>
</organism>
<name>A0A562QDG5_9PSED</name>
<keyword evidence="3 5" id="KW-0238">DNA-binding</keyword>
<evidence type="ECO:0000256" key="3">
    <source>
        <dbReference type="ARBA" id="ARBA00023125"/>
    </source>
</evidence>
<dbReference type="InterPro" id="IPR023772">
    <property type="entry name" value="DNA-bd_HTH_TetR-type_CS"/>
</dbReference>
<keyword evidence="1" id="KW-0678">Repressor</keyword>
<dbReference type="PROSITE" id="PS01081">
    <property type="entry name" value="HTH_TETR_1"/>
    <property type="match status" value="1"/>
</dbReference>
<dbReference type="SUPFAM" id="SSF48498">
    <property type="entry name" value="Tetracyclin repressor-like, C-terminal domain"/>
    <property type="match status" value="1"/>
</dbReference>
<dbReference type="EMBL" id="VLKY01000005">
    <property type="protein sequence ID" value="TWI54792.1"/>
    <property type="molecule type" value="Genomic_DNA"/>
</dbReference>
<accession>A0A562QDG5</accession>
<evidence type="ECO:0000313" key="8">
    <source>
        <dbReference type="Proteomes" id="UP000316905"/>
    </source>
</evidence>
<protein>
    <submittedName>
        <fullName evidence="7">TetR family transcriptional regulator</fullName>
    </submittedName>
</protein>
<keyword evidence="4" id="KW-0804">Transcription</keyword>
<reference evidence="7 8" key="1">
    <citation type="journal article" date="2015" name="Stand. Genomic Sci.">
        <title>Genomic Encyclopedia of Bacterial and Archaeal Type Strains, Phase III: the genomes of soil and plant-associated and newly described type strains.</title>
        <authorList>
            <person name="Whitman W.B."/>
            <person name="Woyke T."/>
            <person name="Klenk H.P."/>
            <person name="Zhou Y."/>
            <person name="Lilburn T.G."/>
            <person name="Beck B.J."/>
            <person name="De Vos P."/>
            <person name="Vandamme P."/>
            <person name="Eisen J.A."/>
            <person name="Garrity G."/>
            <person name="Hugenholtz P."/>
            <person name="Kyrpides N.C."/>
        </authorList>
    </citation>
    <scope>NUCLEOTIDE SEQUENCE [LARGE SCALE GENOMIC DNA]</scope>
    <source>
        <strain evidence="7 8">CGMCC 1.6858</strain>
    </source>
</reference>
<evidence type="ECO:0000259" key="6">
    <source>
        <dbReference type="PROSITE" id="PS50977"/>
    </source>
</evidence>
<evidence type="ECO:0000256" key="2">
    <source>
        <dbReference type="ARBA" id="ARBA00023015"/>
    </source>
</evidence>
<evidence type="ECO:0000256" key="4">
    <source>
        <dbReference type="ARBA" id="ARBA00023163"/>
    </source>
</evidence>
<dbReference type="Gene3D" id="1.10.357.10">
    <property type="entry name" value="Tetracycline Repressor, domain 2"/>
    <property type="match status" value="1"/>
</dbReference>